<protein>
    <submittedName>
        <fullName evidence="1">Uncharacterized protein</fullName>
    </submittedName>
</protein>
<comment type="caution">
    <text evidence="1">The sequence shown here is derived from an EMBL/GenBank/DDBJ whole genome shotgun (WGS) entry which is preliminary data.</text>
</comment>
<gene>
    <name evidence="1" type="ORF">H9659_01485</name>
</gene>
<organism evidence="1 2">
    <name type="scientific">Sporosarcina gallistercoris</name>
    <dbReference type="NCBI Taxonomy" id="2762245"/>
    <lineage>
        <taxon>Bacteria</taxon>
        <taxon>Bacillati</taxon>
        <taxon>Bacillota</taxon>
        <taxon>Bacilli</taxon>
        <taxon>Bacillales</taxon>
        <taxon>Caryophanaceae</taxon>
        <taxon>Sporosarcina</taxon>
    </lineage>
</organism>
<proteinExistence type="predicted"/>
<name>A0ABR8PFQ6_9BACL</name>
<evidence type="ECO:0000313" key="1">
    <source>
        <dbReference type="EMBL" id="MBD7907003.1"/>
    </source>
</evidence>
<sequence length="42" mass="5042">MLLDRENEEKQLLVLKEHLSSESREGDIIQLSYHEKQMRLTT</sequence>
<dbReference type="EMBL" id="JACSQY010000001">
    <property type="protein sequence ID" value="MBD7907003.1"/>
    <property type="molecule type" value="Genomic_DNA"/>
</dbReference>
<reference evidence="1 2" key="1">
    <citation type="submission" date="2020-08" db="EMBL/GenBank/DDBJ databases">
        <title>A Genomic Blueprint of the Chicken Gut Microbiome.</title>
        <authorList>
            <person name="Gilroy R."/>
            <person name="Ravi A."/>
            <person name="Getino M."/>
            <person name="Pursley I."/>
            <person name="Horton D.L."/>
            <person name="Alikhan N.-F."/>
            <person name="Baker D."/>
            <person name="Gharbi K."/>
            <person name="Hall N."/>
            <person name="Watson M."/>
            <person name="Adriaenssens E.M."/>
            <person name="Foster-Nyarko E."/>
            <person name="Jarju S."/>
            <person name="Secka A."/>
            <person name="Antonio M."/>
            <person name="Oren A."/>
            <person name="Chaudhuri R."/>
            <person name="La Ragione R.M."/>
            <person name="Hildebrand F."/>
            <person name="Pallen M.J."/>
        </authorList>
    </citation>
    <scope>NUCLEOTIDE SEQUENCE [LARGE SCALE GENOMIC DNA]</scope>
    <source>
        <strain evidence="1 2">Sa3CUA8</strain>
    </source>
</reference>
<accession>A0ABR8PFQ6</accession>
<evidence type="ECO:0000313" key="2">
    <source>
        <dbReference type="Proteomes" id="UP000659496"/>
    </source>
</evidence>
<dbReference type="Proteomes" id="UP000659496">
    <property type="component" value="Unassembled WGS sequence"/>
</dbReference>
<keyword evidence="2" id="KW-1185">Reference proteome</keyword>